<keyword evidence="2" id="KW-1133">Transmembrane helix</keyword>
<keyword evidence="2" id="KW-0472">Membrane</keyword>
<comment type="caution">
    <text evidence="3">The sequence shown here is derived from an EMBL/GenBank/DDBJ whole genome shotgun (WGS) entry which is preliminary data.</text>
</comment>
<feature type="transmembrane region" description="Helical" evidence="2">
    <location>
        <begin position="275"/>
        <end position="295"/>
    </location>
</feature>
<feature type="transmembrane region" description="Helical" evidence="2">
    <location>
        <begin position="91"/>
        <end position="110"/>
    </location>
</feature>
<accession>A0ABQ3X3W1</accession>
<reference evidence="3 4" key="1">
    <citation type="submission" date="2021-01" db="EMBL/GenBank/DDBJ databases">
        <title>Whole genome shotgun sequence of Actinoplanes couchii NBRC 106145.</title>
        <authorList>
            <person name="Komaki H."/>
            <person name="Tamura T."/>
        </authorList>
    </citation>
    <scope>NUCLEOTIDE SEQUENCE [LARGE SCALE GENOMIC DNA]</scope>
    <source>
        <strain evidence="3 4">NBRC 106145</strain>
    </source>
</reference>
<dbReference type="Proteomes" id="UP000612282">
    <property type="component" value="Unassembled WGS sequence"/>
</dbReference>
<gene>
    <name evidence="3" type="ORF">Aco03nite_015780</name>
</gene>
<feature type="transmembrane region" description="Helical" evidence="2">
    <location>
        <begin position="223"/>
        <end position="244"/>
    </location>
</feature>
<name>A0ABQ3X3W1_9ACTN</name>
<proteinExistence type="predicted"/>
<evidence type="ECO:0000256" key="1">
    <source>
        <dbReference type="SAM" id="MobiDB-lite"/>
    </source>
</evidence>
<feature type="transmembrane region" description="Helical" evidence="2">
    <location>
        <begin position="169"/>
        <end position="187"/>
    </location>
</feature>
<keyword evidence="2" id="KW-0812">Transmembrane</keyword>
<evidence type="ECO:0000256" key="2">
    <source>
        <dbReference type="SAM" id="Phobius"/>
    </source>
</evidence>
<dbReference type="Pfam" id="PF22564">
    <property type="entry name" value="HAAS"/>
    <property type="match status" value="1"/>
</dbReference>
<dbReference type="EMBL" id="BOMG01000026">
    <property type="protein sequence ID" value="GID53174.1"/>
    <property type="molecule type" value="Genomic_DNA"/>
</dbReference>
<feature type="transmembrane region" description="Helical" evidence="2">
    <location>
        <begin position="199"/>
        <end position="217"/>
    </location>
</feature>
<evidence type="ECO:0000313" key="3">
    <source>
        <dbReference type="EMBL" id="GID53174.1"/>
    </source>
</evidence>
<feature type="transmembrane region" description="Helical" evidence="2">
    <location>
        <begin position="122"/>
        <end position="139"/>
    </location>
</feature>
<evidence type="ECO:0008006" key="5">
    <source>
        <dbReference type="Google" id="ProtNLM"/>
    </source>
</evidence>
<organism evidence="3 4">
    <name type="scientific">Actinoplanes couchii</name>
    <dbReference type="NCBI Taxonomy" id="403638"/>
    <lineage>
        <taxon>Bacteria</taxon>
        <taxon>Bacillati</taxon>
        <taxon>Actinomycetota</taxon>
        <taxon>Actinomycetes</taxon>
        <taxon>Micromonosporales</taxon>
        <taxon>Micromonosporaceae</taxon>
        <taxon>Actinoplanes</taxon>
    </lineage>
</organism>
<feature type="transmembrane region" description="Helical" evidence="2">
    <location>
        <begin position="251"/>
        <end position="269"/>
    </location>
</feature>
<dbReference type="RefSeq" id="WP_203794088.1">
    <property type="nucleotide sequence ID" value="NZ_BAAAQE010000076.1"/>
</dbReference>
<protein>
    <recommendedName>
        <fullName evidence="5">DUF1700 domain-containing protein</fullName>
    </recommendedName>
</protein>
<evidence type="ECO:0000313" key="4">
    <source>
        <dbReference type="Proteomes" id="UP000612282"/>
    </source>
</evidence>
<sequence>MTSEALPEAAETYLRDLRAALSDVPPGAVSEIVEDVRAHLTEAVASGRDLDEALAGLGSPQEVAAQSREELGVTRPEKPEPEPGPDPRLRALAVTIGALTAVYAGFIMALQADDGSFPIGEALLALLPALLAALPFALPPRLRERADIAAAALTTIYMAVFFGTTTTGVLFLPMVLLLWAAVIVPWRMRHTRGRVAVRLWHATAGLLVALPGLAAAASISKEMIAVVSVGSLLYIAAPFTHAVLCALGFRAAYGVLAVAGTASMFAALYDDVGFLLLAFWWFGGLYLTVGAIGWVTTPTRRRLPTPAAALD</sequence>
<feature type="compositionally biased region" description="Basic and acidic residues" evidence="1">
    <location>
        <begin position="67"/>
        <end position="87"/>
    </location>
</feature>
<keyword evidence="4" id="KW-1185">Reference proteome</keyword>
<feature type="region of interest" description="Disordered" evidence="1">
    <location>
        <begin position="66"/>
        <end position="87"/>
    </location>
</feature>